<gene>
    <name evidence="6" type="primary">menD</name>
    <name evidence="10" type="ORF">DOK78_001923</name>
</gene>
<evidence type="ECO:0000259" key="9">
    <source>
        <dbReference type="Pfam" id="PF16582"/>
    </source>
</evidence>
<dbReference type="PANTHER" id="PTHR42916">
    <property type="entry name" value="2-SUCCINYL-5-ENOLPYRUVYL-6-HYDROXY-3-CYCLOHEXENE-1-CARBOXYLATE SYNTHASE"/>
    <property type="match status" value="1"/>
</dbReference>
<evidence type="ECO:0000256" key="4">
    <source>
        <dbReference type="ARBA" id="ARBA00023052"/>
    </source>
</evidence>
<dbReference type="HAMAP" id="MF_01659">
    <property type="entry name" value="MenD"/>
    <property type="match status" value="1"/>
</dbReference>
<keyword evidence="3 6" id="KW-0460">Magnesium</keyword>
<dbReference type="SUPFAM" id="SSF52518">
    <property type="entry name" value="Thiamin diphosphate-binding fold (THDP-binding)"/>
    <property type="match status" value="2"/>
</dbReference>
<comment type="function">
    <text evidence="6">Catalyzes the thiamine diphosphate-dependent decarboxylation of 2-oxoglutarate and the subsequent addition of the resulting succinic semialdehyde-thiamine pyrophosphate anion to isochorismate to yield 2-succinyl-5-enolpyruvyl-6-hydroxy-3-cyclohexene-1-carboxylate (SEPHCHC).</text>
</comment>
<keyword evidence="11" id="KW-1185">Reference proteome</keyword>
<comment type="cofactor">
    <cofactor evidence="6">
        <name>Mg(2+)</name>
        <dbReference type="ChEBI" id="CHEBI:18420"/>
    </cofactor>
    <cofactor evidence="6">
        <name>Mn(2+)</name>
        <dbReference type="ChEBI" id="CHEBI:29035"/>
    </cofactor>
</comment>
<dbReference type="Pfam" id="PF02776">
    <property type="entry name" value="TPP_enzyme_N"/>
    <property type="match status" value="1"/>
</dbReference>
<dbReference type="InterPro" id="IPR032264">
    <property type="entry name" value="MenD_middle"/>
</dbReference>
<evidence type="ECO:0000259" key="7">
    <source>
        <dbReference type="Pfam" id="PF02775"/>
    </source>
</evidence>
<dbReference type="InterPro" id="IPR012001">
    <property type="entry name" value="Thiamin_PyroP_enz_TPP-bd_dom"/>
</dbReference>
<evidence type="ECO:0000256" key="5">
    <source>
        <dbReference type="ARBA" id="ARBA00023211"/>
    </source>
</evidence>
<comment type="cofactor">
    <cofactor evidence="6">
        <name>thiamine diphosphate</name>
        <dbReference type="ChEBI" id="CHEBI:58937"/>
    </cofactor>
    <text evidence="6">Binds 1 thiamine pyrophosphate per subunit.</text>
</comment>
<keyword evidence="4 6" id="KW-0786">Thiamine pyrophosphate</keyword>
<dbReference type="CDD" id="cd02009">
    <property type="entry name" value="TPP_SHCHC_synthase"/>
    <property type="match status" value="1"/>
</dbReference>
<dbReference type="EMBL" id="CP147251">
    <property type="protein sequence ID" value="WYJ77285.1"/>
    <property type="molecule type" value="Genomic_DNA"/>
</dbReference>
<dbReference type="CDD" id="cd07037">
    <property type="entry name" value="TPP_PYR_MenD"/>
    <property type="match status" value="1"/>
</dbReference>
<evidence type="ECO:0000256" key="1">
    <source>
        <dbReference type="ARBA" id="ARBA00022679"/>
    </source>
</evidence>
<keyword evidence="2 6" id="KW-0479">Metal-binding</keyword>
<accession>A0ABZ2SQL4</accession>
<evidence type="ECO:0000259" key="8">
    <source>
        <dbReference type="Pfam" id="PF02776"/>
    </source>
</evidence>
<dbReference type="EC" id="2.2.1.9" evidence="6"/>
<keyword evidence="5 6" id="KW-0464">Manganese</keyword>
<dbReference type="NCBIfam" id="TIGR00173">
    <property type="entry name" value="menD"/>
    <property type="match status" value="1"/>
</dbReference>
<proteinExistence type="inferred from homology"/>
<evidence type="ECO:0000313" key="11">
    <source>
        <dbReference type="Proteomes" id="UP000664701"/>
    </source>
</evidence>
<dbReference type="InterPro" id="IPR004433">
    <property type="entry name" value="MenaQ_synth_MenD"/>
</dbReference>
<organism evidence="10 11">
    <name type="scientific">Candidatus Enterococcus lowellii</name>
    <dbReference type="NCBI Taxonomy" id="2230877"/>
    <lineage>
        <taxon>Bacteria</taxon>
        <taxon>Bacillati</taxon>
        <taxon>Bacillota</taxon>
        <taxon>Bacilli</taxon>
        <taxon>Lactobacillales</taxon>
        <taxon>Enterococcaceae</taxon>
        <taxon>Enterococcus</taxon>
    </lineage>
</organism>
<name>A0ABZ2SQL4_9ENTE</name>
<evidence type="ECO:0000256" key="2">
    <source>
        <dbReference type="ARBA" id="ARBA00022723"/>
    </source>
</evidence>
<feature type="domain" description="Thiamine pyrophosphate enzyme TPP-binding" evidence="7">
    <location>
        <begin position="425"/>
        <end position="537"/>
    </location>
</feature>
<evidence type="ECO:0000313" key="10">
    <source>
        <dbReference type="EMBL" id="WYJ77285.1"/>
    </source>
</evidence>
<keyword evidence="6" id="KW-0474">Menaquinone biosynthesis</keyword>
<dbReference type="PANTHER" id="PTHR42916:SF1">
    <property type="entry name" value="PROTEIN PHYLLO, CHLOROPLASTIC"/>
    <property type="match status" value="1"/>
</dbReference>
<feature type="domain" description="Menaquinone biosynthesis protein MenD middle" evidence="9">
    <location>
        <begin position="197"/>
        <end position="386"/>
    </location>
</feature>
<dbReference type="Pfam" id="PF16582">
    <property type="entry name" value="TPP_enzyme_M_2"/>
    <property type="match status" value="1"/>
</dbReference>
<comment type="subunit">
    <text evidence="6">Homodimer.</text>
</comment>
<comment type="pathway">
    <text evidence="6">Quinol/quinone metabolism; 1,4-dihydroxy-2-naphthoate biosynthesis; 1,4-dihydroxy-2-naphthoate from chorismate: step 2/7.</text>
</comment>
<evidence type="ECO:0000256" key="6">
    <source>
        <dbReference type="HAMAP-Rule" id="MF_01659"/>
    </source>
</evidence>
<evidence type="ECO:0000256" key="3">
    <source>
        <dbReference type="ARBA" id="ARBA00022842"/>
    </source>
</evidence>
<dbReference type="InterPro" id="IPR029061">
    <property type="entry name" value="THDP-binding"/>
</dbReference>
<dbReference type="Gene3D" id="3.40.50.970">
    <property type="match status" value="2"/>
</dbReference>
<comment type="catalytic activity">
    <reaction evidence="6">
        <text>isochorismate + 2-oxoglutarate + H(+) = 5-enolpyruvoyl-6-hydroxy-2-succinyl-cyclohex-3-ene-1-carboxylate + CO2</text>
        <dbReference type="Rhea" id="RHEA:25593"/>
        <dbReference type="ChEBI" id="CHEBI:15378"/>
        <dbReference type="ChEBI" id="CHEBI:16526"/>
        <dbReference type="ChEBI" id="CHEBI:16810"/>
        <dbReference type="ChEBI" id="CHEBI:29780"/>
        <dbReference type="ChEBI" id="CHEBI:58818"/>
        <dbReference type="EC" id="2.2.1.9"/>
    </reaction>
</comment>
<dbReference type="Pfam" id="PF02775">
    <property type="entry name" value="TPP_enzyme_C"/>
    <property type="match status" value="1"/>
</dbReference>
<dbReference type="PIRSF" id="PIRSF004983">
    <property type="entry name" value="MenD"/>
    <property type="match status" value="1"/>
</dbReference>
<sequence>MSHQKTMTSYLLAFIAGLKTAGIKQVVISPGSRSTPLALLLHRDTELTCFIDVDERSAGFFALGLIKASKEPVALVCTSGTAAANYYPAICEADATNLPLVVLTTDRPPELRNVGAPQAMDQQQLYASHVKRFTEMTVPEDSEELLRYSHWQGLTNSLHAQQAPKGPVHVNLPLREPLLPDLTLKAPEFLNSMILPSQRIVDLSELMPFFTKKGLIIVGEQHTTQEAKRYLELAALLNWPIVGDPLTNLATCQSSPYYLKQADLIFSQTTLEPEVILRFGRLPVTKNVLLYLQKLTAPTIFVEETLSWQDQLQTTNYFIEATIDELLTSIKKRTFQPIATQWVTSWQVQQTIATTTLTKQALLTEFNESAATVALVEQLKNSQLFVANSNAIRFVDRLTAVNANNVTIHGNRGVNGIDGLISTTAGIAANQAQPTFLLIGDLAFFHDMNGLQMMKHYQLPVTIVLLNNNGGGIFSFLSQNQLQPEDFEPLFGTPLNMDFQHVAKLYGAVYHQPKTLAAFEQLISEAQQQPIFQIIEVCGTQKEPVNLWQQICQQYQTALGEQDG</sequence>
<comment type="similarity">
    <text evidence="6">Belongs to the TPP enzyme family. MenD subfamily.</text>
</comment>
<dbReference type="Gene3D" id="3.40.50.1220">
    <property type="entry name" value="TPP-binding domain"/>
    <property type="match status" value="1"/>
</dbReference>
<feature type="domain" description="Thiamine pyrophosphate enzyme N-terminal TPP-binding" evidence="8">
    <location>
        <begin position="13"/>
        <end position="125"/>
    </location>
</feature>
<dbReference type="RefSeq" id="WP_207940569.1">
    <property type="nucleotide sequence ID" value="NZ_CP147251.1"/>
</dbReference>
<dbReference type="Proteomes" id="UP000664701">
    <property type="component" value="Chromosome"/>
</dbReference>
<dbReference type="InterPro" id="IPR011766">
    <property type="entry name" value="TPP_enzyme_TPP-bd"/>
</dbReference>
<keyword evidence="1 6" id="KW-0808">Transferase</keyword>
<reference evidence="10 11" key="1">
    <citation type="submission" date="2024-03" db="EMBL/GenBank/DDBJ databases">
        <title>The Genome Sequence of Enterococcus sp. DIV2402.</title>
        <authorList>
            <consortium name="The Broad Institute Genomics Platform"/>
            <consortium name="The Broad Institute Microbial Omics Core"/>
            <consortium name="The Broad Institute Genomic Center for Infectious Diseases"/>
            <person name="Earl A."/>
            <person name="Manson A."/>
            <person name="Gilmore M."/>
            <person name="Schwartman J."/>
            <person name="Shea T."/>
            <person name="Abouelleil A."/>
            <person name="Cao P."/>
            <person name="Chapman S."/>
            <person name="Cusick C."/>
            <person name="Young S."/>
            <person name="Neafsey D."/>
            <person name="Nusbaum C."/>
            <person name="Birren B."/>
        </authorList>
    </citation>
    <scope>NUCLEOTIDE SEQUENCE [LARGE SCALE GENOMIC DNA]</scope>
    <source>
        <strain evidence="10 11">DIV2402</strain>
    </source>
</reference>
<protein>
    <recommendedName>
        <fullName evidence="6">2-succinyl-5-enolpyruvyl-6-hydroxy-3-cyclohexene-1-carboxylate synthase</fullName>
        <shortName evidence="6">SEPHCHC synthase</shortName>
        <ecNumber evidence="6">2.2.1.9</ecNumber>
    </recommendedName>
    <alternativeName>
        <fullName evidence="6">Menaquinone biosynthesis protein MenD</fullName>
    </alternativeName>
</protein>
<comment type="pathway">
    <text evidence="6">Quinol/quinone metabolism; menaquinone biosynthesis.</text>
</comment>